<evidence type="ECO:0000313" key="3">
    <source>
        <dbReference type="Proteomes" id="UP000053260"/>
    </source>
</evidence>
<dbReference type="AlphaFoldDB" id="A0A101V0F7"/>
<evidence type="ECO:0000313" key="2">
    <source>
        <dbReference type="EMBL" id="KUO20250.1"/>
    </source>
</evidence>
<dbReference type="RefSeq" id="WP_067021478.1">
    <property type="nucleotide sequence ID" value="NZ_KQ949082.1"/>
</dbReference>
<feature type="chain" id="PRO_5007108603" evidence="1">
    <location>
        <begin position="28"/>
        <end position="121"/>
    </location>
</feature>
<accession>A0A101V0F7</accession>
<reference evidence="2 3" key="1">
    <citation type="submission" date="2015-10" db="EMBL/GenBank/DDBJ databases">
        <title>Draft genome sequence of Streptomyces sp. RV15, isolated from a marine sponge.</title>
        <authorList>
            <person name="Ruckert C."/>
            <person name="Abdelmohsen U.R."/>
            <person name="Winkler A."/>
            <person name="Hentschel U."/>
            <person name="Kalinowski J."/>
            <person name="Kampfer P."/>
            <person name="Glaeser S."/>
        </authorList>
    </citation>
    <scope>NUCLEOTIDE SEQUENCE [LARGE SCALE GENOMIC DNA]</scope>
    <source>
        <strain evidence="2 3">RV15</strain>
    </source>
</reference>
<gene>
    <name evidence="2" type="ORF">AQJ91_15865</name>
</gene>
<dbReference type="Proteomes" id="UP000053260">
    <property type="component" value="Unassembled WGS sequence"/>
</dbReference>
<name>A0A101V0F7_9ACTN</name>
<protein>
    <submittedName>
        <fullName evidence="2">Uncharacterized protein</fullName>
    </submittedName>
</protein>
<keyword evidence="3" id="KW-1185">Reference proteome</keyword>
<comment type="caution">
    <text evidence="2">The sequence shown here is derived from an EMBL/GenBank/DDBJ whole genome shotgun (WGS) entry which is preliminary data.</text>
</comment>
<sequence>MRKVTKAAATLLLGVPLTIGLGQAAFAAEGPAYHEGTASATAAGATSSNVMSGFLENRDLPLHSGLAGPYYVSSDRSATAFGASSDVVTSGFDADGVAHYTATHLTVNSSGAASSITHSTS</sequence>
<dbReference type="EMBL" id="LMXB01000041">
    <property type="protein sequence ID" value="KUO20250.1"/>
    <property type="molecule type" value="Genomic_DNA"/>
</dbReference>
<proteinExistence type="predicted"/>
<organism evidence="2 3">
    <name type="scientific">Streptomyces dysideae</name>
    <dbReference type="NCBI Taxonomy" id="909626"/>
    <lineage>
        <taxon>Bacteria</taxon>
        <taxon>Bacillati</taxon>
        <taxon>Actinomycetota</taxon>
        <taxon>Actinomycetes</taxon>
        <taxon>Kitasatosporales</taxon>
        <taxon>Streptomycetaceae</taxon>
        <taxon>Streptomyces</taxon>
    </lineage>
</organism>
<feature type="signal peptide" evidence="1">
    <location>
        <begin position="1"/>
        <end position="27"/>
    </location>
</feature>
<keyword evidence="1" id="KW-0732">Signal</keyword>
<evidence type="ECO:0000256" key="1">
    <source>
        <dbReference type="SAM" id="SignalP"/>
    </source>
</evidence>